<dbReference type="CDD" id="cd06261">
    <property type="entry name" value="TM_PBP2"/>
    <property type="match status" value="1"/>
</dbReference>
<proteinExistence type="inferred from homology"/>
<name>A0ABV8MUC2_9NEIS</name>
<keyword evidence="8 10" id="KW-1133">Transmembrane helix</keyword>
<feature type="transmembrane region" description="Helical" evidence="10">
    <location>
        <begin position="130"/>
        <end position="152"/>
    </location>
</feature>
<feature type="transmembrane region" description="Helical" evidence="10">
    <location>
        <begin position="233"/>
        <end position="252"/>
    </location>
</feature>
<evidence type="ECO:0000256" key="7">
    <source>
        <dbReference type="ARBA" id="ARBA00022970"/>
    </source>
</evidence>
<dbReference type="InterPro" id="IPR000515">
    <property type="entry name" value="MetI-like"/>
</dbReference>
<comment type="caution">
    <text evidence="12">The sequence shown here is derived from an EMBL/GenBank/DDBJ whole genome shotgun (WGS) entry which is preliminary data.</text>
</comment>
<dbReference type="RefSeq" id="WP_378167817.1">
    <property type="nucleotide sequence ID" value="NZ_JBHSBU010000001.1"/>
</dbReference>
<evidence type="ECO:0000256" key="9">
    <source>
        <dbReference type="ARBA" id="ARBA00023136"/>
    </source>
</evidence>
<comment type="function">
    <text evidence="1">Part of the binding-protein-dependent transport system for glutamine; probably responsible for the translocation of the substrate across the membrane.</text>
</comment>
<keyword evidence="9 10" id="KW-0472">Membrane</keyword>
<feature type="transmembrane region" description="Helical" evidence="10">
    <location>
        <begin position="84"/>
        <end position="110"/>
    </location>
</feature>
<feature type="domain" description="ABC transmembrane type-1" evidence="11">
    <location>
        <begin position="36"/>
        <end position="252"/>
    </location>
</feature>
<evidence type="ECO:0000313" key="12">
    <source>
        <dbReference type="EMBL" id="MFC4161644.1"/>
    </source>
</evidence>
<keyword evidence="7" id="KW-0029">Amino-acid transport</keyword>
<evidence type="ECO:0000256" key="8">
    <source>
        <dbReference type="ARBA" id="ARBA00022989"/>
    </source>
</evidence>
<dbReference type="Proteomes" id="UP001595791">
    <property type="component" value="Unassembled WGS sequence"/>
</dbReference>
<evidence type="ECO:0000256" key="1">
    <source>
        <dbReference type="ARBA" id="ARBA00003159"/>
    </source>
</evidence>
<organism evidence="12 13">
    <name type="scientific">Chitinimonas lacunae</name>
    <dbReference type="NCBI Taxonomy" id="1963018"/>
    <lineage>
        <taxon>Bacteria</taxon>
        <taxon>Pseudomonadati</taxon>
        <taxon>Pseudomonadota</taxon>
        <taxon>Betaproteobacteria</taxon>
        <taxon>Neisseriales</taxon>
        <taxon>Chitinibacteraceae</taxon>
        <taxon>Chitinimonas</taxon>
    </lineage>
</organism>
<protein>
    <submittedName>
        <fullName evidence="12">Amino acid ABC transporter permease</fullName>
    </submittedName>
</protein>
<evidence type="ECO:0000259" key="11">
    <source>
        <dbReference type="PROSITE" id="PS50928"/>
    </source>
</evidence>
<evidence type="ECO:0000256" key="3">
    <source>
        <dbReference type="ARBA" id="ARBA00010072"/>
    </source>
</evidence>
<dbReference type="SUPFAM" id="SSF161098">
    <property type="entry name" value="MetI-like"/>
    <property type="match status" value="1"/>
</dbReference>
<keyword evidence="5" id="KW-1003">Cell membrane</keyword>
<keyword evidence="6 10" id="KW-0812">Transmembrane</keyword>
<dbReference type="InterPro" id="IPR010065">
    <property type="entry name" value="AA_ABC_transptr_permease_3TM"/>
</dbReference>
<evidence type="ECO:0000256" key="5">
    <source>
        <dbReference type="ARBA" id="ARBA00022475"/>
    </source>
</evidence>
<dbReference type="NCBIfam" id="TIGR01726">
    <property type="entry name" value="HEQRo_perm_3TM"/>
    <property type="match status" value="1"/>
</dbReference>
<dbReference type="PANTHER" id="PTHR30614">
    <property type="entry name" value="MEMBRANE COMPONENT OF AMINO ACID ABC TRANSPORTER"/>
    <property type="match status" value="1"/>
</dbReference>
<keyword evidence="13" id="KW-1185">Reference proteome</keyword>
<dbReference type="Gene3D" id="1.10.3720.10">
    <property type="entry name" value="MetI-like"/>
    <property type="match status" value="1"/>
</dbReference>
<dbReference type="InterPro" id="IPR043429">
    <property type="entry name" value="ArtM/GltK/GlnP/TcyL/YhdX-like"/>
</dbReference>
<keyword evidence="4 10" id="KW-0813">Transport</keyword>
<dbReference type="InterPro" id="IPR035906">
    <property type="entry name" value="MetI-like_sf"/>
</dbReference>
<evidence type="ECO:0000256" key="2">
    <source>
        <dbReference type="ARBA" id="ARBA00004429"/>
    </source>
</evidence>
<reference evidence="13" key="1">
    <citation type="journal article" date="2019" name="Int. J. Syst. Evol. Microbiol.">
        <title>The Global Catalogue of Microorganisms (GCM) 10K type strain sequencing project: providing services to taxonomists for standard genome sequencing and annotation.</title>
        <authorList>
            <consortium name="The Broad Institute Genomics Platform"/>
            <consortium name="The Broad Institute Genome Sequencing Center for Infectious Disease"/>
            <person name="Wu L."/>
            <person name="Ma J."/>
        </authorList>
    </citation>
    <scope>NUCLEOTIDE SEQUENCE [LARGE SCALE GENOMIC DNA]</scope>
    <source>
        <strain evidence="13">LMG 29894</strain>
    </source>
</reference>
<dbReference type="EMBL" id="JBHSBU010000001">
    <property type="protein sequence ID" value="MFC4161644.1"/>
    <property type="molecule type" value="Genomic_DNA"/>
</dbReference>
<dbReference type="PANTHER" id="PTHR30614:SF20">
    <property type="entry name" value="GLUTAMINE TRANSPORT SYSTEM PERMEASE PROTEIN GLNP"/>
    <property type="match status" value="1"/>
</dbReference>
<comment type="subcellular location">
    <subcellularLocation>
        <location evidence="2">Cell inner membrane</location>
        <topology evidence="2">Multi-pass membrane protein</topology>
    </subcellularLocation>
    <subcellularLocation>
        <location evidence="10">Cell membrane</location>
        <topology evidence="10">Multi-pass membrane protein</topology>
    </subcellularLocation>
</comment>
<evidence type="ECO:0000256" key="4">
    <source>
        <dbReference type="ARBA" id="ARBA00022448"/>
    </source>
</evidence>
<dbReference type="PROSITE" id="PS50928">
    <property type="entry name" value="ABC_TM1"/>
    <property type="match status" value="1"/>
</dbReference>
<feature type="transmembrane region" description="Helical" evidence="10">
    <location>
        <begin position="36"/>
        <end position="63"/>
    </location>
</feature>
<sequence>MDFLNFWKSMQESVPVLQQVRLDIVWEYRELFLDGAWMTIKITLIAVLLGTLIGLIGGMARLAEVRHGPWRLPVRWLVRMPATAYVTFFRGTPLFVQILLIHFAILPSLIHPTDGVLIAGELARTLRQEYGAFMSGLVALTLNAGAYITEIFRAGIQSIHRGQTEASRSLGMTYWQTMRYVVIPQAFRRMLPPLGNEAIMLLKDSSLVSAIGLSEMVYAARTAAGAYSRFWEPYLAIAFAYLIMTLVLAALVERLEKRYQAAGGIH</sequence>
<evidence type="ECO:0000313" key="13">
    <source>
        <dbReference type="Proteomes" id="UP001595791"/>
    </source>
</evidence>
<evidence type="ECO:0000256" key="10">
    <source>
        <dbReference type="RuleBase" id="RU363032"/>
    </source>
</evidence>
<dbReference type="Pfam" id="PF00528">
    <property type="entry name" value="BPD_transp_1"/>
    <property type="match status" value="1"/>
</dbReference>
<comment type="similarity">
    <text evidence="3">Belongs to the binding-protein-dependent transport system permease family. HisMQ subfamily.</text>
</comment>
<accession>A0ABV8MUC2</accession>
<evidence type="ECO:0000256" key="6">
    <source>
        <dbReference type="ARBA" id="ARBA00022692"/>
    </source>
</evidence>
<gene>
    <name evidence="12" type="ORF">ACFOW7_20100</name>
</gene>